<dbReference type="EMBL" id="JACQCR010000001">
    <property type="protein sequence ID" value="MBI3630716.1"/>
    <property type="molecule type" value="Genomic_DNA"/>
</dbReference>
<evidence type="ECO:0000313" key="1">
    <source>
        <dbReference type="EMBL" id="MBI3630716.1"/>
    </source>
</evidence>
<gene>
    <name evidence="1" type="ORF">HY221_00015</name>
</gene>
<reference evidence="1" key="1">
    <citation type="submission" date="2020-07" db="EMBL/GenBank/DDBJ databases">
        <title>Huge and variable diversity of episymbiotic CPR bacteria and DPANN archaea in groundwater ecosystems.</title>
        <authorList>
            <person name="He C.Y."/>
            <person name="Keren R."/>
            <person name="Whittaker M."/>
            <person name="Farag I.F."/>
            <person name="Doudna J."/>
            <person name="Cate J.H.D."/>
            <person name="Banfield J.F."/>
        </authorList>
    </citation>
    <scope>NUCLEOTIDE SEQUENCE</scope>
    <source>
        <strain evidence="1">NC_groundwater_973_Pr1_S-0.2um_54_13</strain>
    </source>
</reference>
<sequence length="162" mass="19151">MRFEWTCNKLPDIADAPMKELPTKVDAMYTFTLYRINEVALVQRKAIATLDFCIADDYLVWQGTSIALDTGEIDLDRFFQELSVAPLMDDFQDLKEILITPERYMELRRSDPLRIVEYQYMPEDDKSQADVYAGMYMPNPMRQEFDRKLLRVRRLLMDKLSS</sequence>
<organism evidence="1 2">
    <name type="scientific">Candidatus Sungiibacteriota bacterium</name>
    <dbReference type="NCBI Taxonomy" id="2750080"/>
    <lineage>
        <taxon>Bacteria</taxon>
        <taxon>Candidatus Sungiibacteriota</taxon>
    </lineage>
</organism>
<evidence type="ECO:0000313" key="2">
    <source>
        <dbReference type="Proteomes" id="UP000753196"/>
    </source>
</evidence>
<dbReference type="Proteomes" id="UP000753196">
    <property type="component" value="Unassembled WGS sequence"/>
</dbReference>
<proteinExistence type="predicted"/>
<name>A0A932VS23_9BACT</name>
<protein>
    <submittedName>
        <fullName evidence="1">Uncharacterized protein</fullName>
    </submittedName>
</protein>
<comment type="caution">
    <text evidence="1">The sequence shown here is derived from an EMBL/GenBank/DDBJ whole genome shotgun (WGS) entry which is preliminary data.</text>
</comment>
<dbReference type="AlphaFoldDB" id="A0A932VS23"/>
<accession>A0A932VS23</accession>